<dbReference type="InterPro" id="IPR001279">
    <property type="entry name" value="Metallo-B-lactamas"/>
</dbReference>
<dbReference type="Gene3D" id="3.60.15.10">
    <property type="entry name" value="Ribonuclease Z/Hydroxyacylglutathione hydrolase-like"/>
    <property type="match status" value="1"/>
</dbReference>
<keyword evidence="8" id="KW-0378">Hydrolase</keyword>
<dbReference type="GO" id="GO:0004497">
    <property type="term" value="F:monooxygenase activity"/>
    <property type="evidence" value="ECO:0007669"/>
    <property type="project" value="UniProtKB-KW"/>
</dbReference>
<dbReference type="Gene3D" id="3.50.50.60">
    <property type="entry name" value="FAD/NAD(P)-binding domain"/>
    <property type="match status" value="1"/>
</dbReference>
<evidence type="ECO:0000256" key="4">
    <source>
        <dbReference type="ARBA" id="ARBA00007749"/>
    </source>
</evidence>
<feature type="non-terminal residue" evidence="14">
    <location>
        <position position="1"/>
    </location>
</feature>
<dbReference type="PRINTS" id="PR00420">
    <property type="entry name" value="RNGMNOXGNASE"/>
</dbReference>
<evidence type="ECO:0000256" key="12">
    <source>
        <dbReference type="ARBA" id="ARBA00023033"/>
    </source>
</evidence>
<dbReference type="Proteomes" id="UP000258309">
    <property type="component" value="Unassembled WGS sequence"/>
</dbReference>
<comment type="similarity">
    <text evidence="4">Belongs to the metallo-beta-lactamase superfamily.</text>
</comment>
<dbReference type="InterPro" id="IPR036388">
    <property type="entry name" value="WH-like_DNA-bd_sf"/>
</dbReference>
<gene>
    <name evidence="14" type="ORF">B7463_g8728</name>
</gene>
<dbReference type="Pfam" id="PF01494">
    <property type="entry name" value="FAD_binding_3"/>
    <property type="match status" value="1"/>
</dbReference>
<evidence type="ECO:0000313" key="15">
    <source>
        <dbReference type="Proteomes" id="UP000258309"/>
    </source>
</evidence>
<feature type="domain" description="Metallo-beta-lactamase" evidence="13">
    <location>
        <begin position="51"/>
        <end position="207"/>
    </location>
</feature>
<evidence type="ECO:0000256" key="9">
    <source>
        <dbReference type="ARBA" id="ARBA00022827"/>
    </source>
</evidence>
<evidence type="ECO:0000256" key="6">
    <source>
        <dbReference type="ARBA" id="ARBA00022630"/>
    </source>
</evidence>
<feature type="non-terminal residue" evidence="14">
    <location>
        <position position="698"/>
    </location>
</feature>
<evidence type="ECO:0000259" key="13">
    <source>
        <dbReference type="SMART" id="SM00849"/>
    </source>
</evidence>
<evidence type="ECO:0000256" key="5">
    <source>
        <dbReference type="ARBA" id="ARBA00007992"/>
    </source>
</evidence>
<dbReference type="GO" id="GO:0044550">
    <property type="term" value="P:secondary metabolite biosynthetic process"/>
    <property type="evidence" value="ECO:0007669"/>
    <property type="project" value="UniProtKB-ARBA"/>
</dbReference>
<keyword evidence="12" id="KW-0503">Monooxygenase</keyword>
<sequence>MALRMPFDKGYWNDYLSGQESKLPHLSDVSTLSDRVVRVLGGNPGHMQLQGTNTYIVGTGRKRILIDTGEGAPCWIARITKYLKTAHIELSYVLLTHWHGDHTGGVPDLIAYDDTLATKIYKNQPDYFQKDIGDGQVFQVEGATLRAVYTPGHAVDHMCFHLEEDDALFTGDNVLGHGYSVMQDLGIYIRSLKLMAAEGCSRGYPGHGARIDDLPATIQDYIQHKEARVNQIYTVLARSKSELERIGQRGRGGMTMEEIVKSLYGDVPPELVEKALGPFLTQVLWKLAEDLKVGFEPVLIIGAGLSGLTLGRLLTNAGIPNIVFEASPPERRQGFSITLRGWGYEALLSALGDVPLSSLQKGVASDRLIGGAGWLEHARLDNSTGEVLIAPDSATVAAFRANRNALRQWISDCGEEGMDIRYNHRLKSFQSKPGGVHVEFENGARFSGSLLVAADGVYSTVRQQILPHVKPEVIPAVVYHGEFSVTRDEFDRTFAPVMGKANIIAGFGDNFNTPITIADANKQRYYLDWSYSRPMKGKNDPLYRPDASAEEAKQIPQALLDELGSLQLAEPWASVLNPEAIQEHSVFSWTSRYVHMLPTDFEAAAKEGVVFLGDSWHAMPVFGGEGGNHAIVDAVELAKAMTASPSDNTAAIATFYKGAAPRTGDAIRRTRQRFLIMHRPLAQWKDLAEKKKILAIGR</sequence>
<dbReference type="Pfam" id="PF00753">
    <property type="entry name" value="Lactamase_B"/>
    <property type="match status" value="1"/>
</dbReference>
<dbReference type="PANTHER" id="PTHR47178">
    <property type="entry name" value="MONOOXYGENASE, FAD-BINDING"/>
    <property type="match status" value="1"/>
</dbReference>
<evidence type="ECO:0000256" key="10">
    <source>
        <dbReference type="ARBA" id="ARBA00022833"/>
    </source>
</evidence>
<accession>A0A3E2H2N3</accession>
<dbReference type="EMBL" id="NCSJ02000198">
    <property type="protein sequence ID" value="RFU27605.1"/>
    <property type="molecule type" value="Genomic_DNA"/>
</dbReference>
<dbReference type="GO" id="GO:0016787">
    <property type="term" value="F:hydrolase activity"/>
    <property type="evidence" value="ECO:0007669"/>
    <property type="project" value="UniProtKB-KW"/>
</dbReference>
<evidence type="ECO:0000256" key="1">
    <source>
        <dbReference type="ARBA" id="ARBA00001947"/>
    </source>
</evidence>
<dbReference type="SMART" id="SM00849">
    <property type="entry name" value="Lactamase_B"/>
    <property type="match status" value="1"/>
</dbReference>
<dbReference type="PANTHER" id="PTHR47178:SF4">
    <property type="entry name" value="FAD-DEPENDENT MONOOXYGENASE APTC"/>
    <property type="match status" value="1"/>
</dbReference>
<comment type="cofactor">
    <cofactor evidence="1">
        <name>Zn(2+)</name>
        <dbReference type="ChEBI" id="CHEBI:29105"/>
    </cofactor>
</comment>
<dbReference type="GO" id="GO:0046872">
    <property type="term" value="F:metal ion binding"/>
    <property type="evidence" value="ECO:0007669"/>
    <property type="project" value="UniProtKB-KW"/>
</dbReference>
<dbReference type="Gene3D" id="1.10.10.10">
    <property type="entry name" value="Winged helix-like DNA-binding domain superfamily/Winged helix DNA-binding domain"/>
    <property type="match status" value="1"/>
</dbReference>
<dbReference type="InterPro" id="IPR002938">
    <property type="entry name" value="FAD-bd"/>
</dbReference>
<evidence type="ECO:0000256" key="3">
    <source>
        <dbReference type="ARBA" id="ARBA00005179"/>
    </source>
</evidence>
<evidence type="ECO:0000313" key="14">
    <source>
        <dbReference type="EMBL" id="RFU27605.1"/>
    </source>
</evidence>
<keyword evidence="9" id="KW-0274">FAD</keyword>
<dbReference type="InterPro" id="IPR036866">
    <property type="entry name" value="RibonucZ/Hydroxyglut_hydro"/>
</dbReference>
<evidence type="ECO:0000256" key="2">
    <source>
        <dbReference type="ARBA" id="ARBA00001974"/>
    </source>
</evidence>
<protein>
    <recommendedName>
        <fullName evidence="13">Metallo-beta-lactamase domain-containing protein</fullName>
    </recommendedName>
</protein>
<reference evidence="14 15" key="1">
    <citation type="submission" date="2018-05" db="EMBL/GenBank/DDBJ databases">
        <title>Draft genome sequence of Scytalidium lignicola DSM 105466, a ubiquitous saprotrophic fungus.</title>
        <authorList>
            <person name="Buettner E."/>
            <person name="Gebauer A.M."/>
            <person name="Hofrichter M."/>
            <person name="Liers C."/>
            <person name="Kellner H."/>
        </authorList>
    </citation>
    <scope>NUCLEOTIDE SEQUENCE [LARGE SCALE GENOMIC DNA]</scope>
    <source>
        <strain evidence="14 15">DSM 105466</strain>
    </source>
</reference>
<dbReference type="InterPro" id="IPR047921">
    <property type="entry name" value="LACTB2-like_MBL-fold"/>
</dbReference>
<proteinExistence type="inferred from homology"/>
<keyword evidence="7" id="KW-0479">Metal-binding</keyword>
<comment type="cofactor">
    <cofactor evidence="2">
        <name>FAD</name>
        <dbReference type="ChEBI" id="CHEBI:57692"/>
    </cofactor>
</comment>
<name>A0A3E2H2N3_SCYLI</name>
<comment type="similarity">
    <text evidence="5">Belongs to the paxM FAD-dependent monooxygenase family.</text>
</comment>
<dbReference type="SUPFAM" id="SSF56281">
    <property type="entry name" value="Metallo-hydrolase/oxidoreductase"/>
    <property type="match status" value="1"/>
</dbReference>
<keyword evidence="15" id="KW-1185">Reference proteome</keyword>
<organism evidence="14 15">
    <name type="scientific">Scytalidium lignicola</name>
    <name type="common">Hyphomycete</name>
    <dbReference type="NCBI Taxonomy" id="5539"/>
    <lineage>
        <taxon>Eukaryota</taxon>
        <taxon>Fungi</taxon>
        <taxon>Dikarya</taxon>
        <taxon>Ascomycota</taxon>
        <taxon>Pezizomycotina</taxon>
        <taxon>Leotiomycetes</taxon>
        <taxon>Leotiomycetes incertae sedis</taxon>
        <taxon>Scytalidium</taxon>
    </lineage>
</organism>
<keyword evidence="11" id="KW-0560">Oxidoreductase</keyword>
<dbReference type="AlphaFoldDB" id="A0A3E2H2N3"/>
<keyword evidence="10" id="KW-0862">Zinc</keyword>
<dbReference type="GO" id="GO:0071949">
    <property type="term" value="F:FAD binding"/>
    <property type="evidence" value="ECO:0007669"/>
    <property type="project" value="InterPro"/>
</dbReference>
<evidence type="ECO:0000256" key="8">
    <source>
        <dbReference type="ARBA" id="ARBA00022801"/>
    </source>
</evidence>
<dbReference type="SUPFAM" id="SSF51905">
    <property type="entry name" value="FAD/NAD(P)-binding domain"/>
    <property type="match status" value="1"/>
</dbReference>
<dbReference type="STRING" id="5539.A0A3E2H2N3"/>
<evidence type="ECO:0000256" key="7">
    <source>
        <dbReference type="ARBA" id="ARBA00022723"/>
    </source>
</evidence>
<dbReference type="InterPro" id="IPR036188">
    <property type="entry name" value="FAD/NAD-bd_sf"/>
</dbReference>
<comment type="pathway">
    <text evidence="3">Secondary metabolite biosynthesis.</text>
</comment>
<dbReference type="OrthoDB" id="47494at2759"/>
<dbReference type="FunFam" id="3.60.15.10:FF:000041">
    <property type="entry name" value="Metallo-beta-lactamase domain protein"/>
    <property type="match status" value="1"/>
</dbReference>
<comment type="caution">
    <text evidence="14">The sequence shown here is derived from an EMBL/GenBank/DDBJ whole genome shotgun (WGS) entry which is preliminary data.</text>
</comment>
<keyword evidence="6" id="KW-0285">Flavoprotein</keyword>
<dbReference type="CDD" id="cd07722">
    <property type="entry name" value="LACTB2-like_MBL-fold"/>
    <property type="match status" value="1"/>
</dbReference>
<evidence type="ECO:0000256" key="11">
    <source>
        <dbReference type="ARBA" id="ARBA00023002"/>
    </source>
</evidence>